<dbReference type="Proteomes" id="UP000887540">
    <property type="component" value="Unplaced"/>
</dbReference>
<feature type="domain" description="Glycosyl hydrolase family 30 TIM-barrel" evidence="7">
    <location>
        <begin position="7"/>
        <end position="190"/>
    </location>
</feature>
<dbReference type="GO" id="GO:0004348">
    <property type="term" value="F:glucosylceramidase activity"/>
    <property type="evidence" value="ECO:0007669"/>
    <property type="project" value="UniProtKB-EC"/>
</dbReference>
<dbReference type="EC" id="3.2.1.45" evidence="3 6"/>
<keyword evidence="6" id="KW-0326">Glycosidase</keyword>
<keyword evidence="4" id="KW-0732">Signal</keyword>
<dbReference type="AlphaFoldDB" id="A0A914EDN8"/>
<evidence type="ECO:0000313" key="8">
    <source>
        <dbReference type="Proteomes" id="UP000887540"/>
    </source>
</evidence>
<dbReference type="InterPro" id="IPR017853">
    <property type="entry name" value="GH"/>
</dbReference>
<dbReference type="WBParaSite" id="ACRNAN_scaffold7085.g31185.t1">
    <property type="protein sequence ID" value="ACRNAN_scaffold7085.g31185.t1"/>
    <property type="gene ID" value="ACRNAN_scaffold7085.g31185"/>
</dbReference>
<dbReference type="Gene3D" id="3.20.20.80">
    <property type="entry name" value="Glycosidases"/>
    <property type="match status" value="1"/>
</dbReference>
<reference evidence="9" key="1">
    <citation type="submission" date="2022-11" db="UniProtKB">
        <authorList>
            <consortium name="WormBaseParasite"/>
        </authorList>
    </citation>
    <scope>IDENTIFICATION</scope>
</reference>
<dbReference type="PANTHER" id="PTHR11069:SF23">
    <property type="entry name" value="LYSOSOMAL ACID GLUCOSYLCERAMIDASE"/>
    <property type="match status" value="1"/>
</dbReference>
<dbReference type="Pfam" id="PF02055">
    <property type="entry name" value="Glyco_hydro_30"/>
    <property type="match status" value="1"/>
</dbReference>
<protein>
    <recommendedName>
        <fullName evidence="3 6">Glucosylceramidase</fullName>
        <ecNumber evidence="3 6">3.2.1.45</ecNumber>
    </recommendedName>
</protein>
<evidence type="ECO:0000256" key="2">
    <source>
        <dbReference type="ARBA" id="ARBA00005382"/>
    </source>
</evidence>
<evidence type="ECO:0000256" key="4">
    <source>
        <dbReference type="ARBA" id="ARBA00022729"/>
    </source>
</evidence>
<dbReference type="GO" id="GO:0006680">
    <property type="term" value="P:glucosylceramide catabolic process"/>
    <property type="evidence" value="ECO:0007669"/>
    <property type="project" value="TreeGrafter"/>
</dbReference>
<dbReference type="GO" id="GO:0016020">
    <property type="term" value="C:membrane"/>
    <property type="evidence" value="ECO:0007669"/>
    <property type="project" value="GOC"/>
</dbReference>
<dbReference type="PANTHER" id="PTHR11069">
    <property type="entry name" value="GLUCOSYLCERAMIDASE"/>
    <property type="match status" value="1"/>
</dbReference>
<sequence>MAQELIGTNLRLFACPWSAPSWMKTNYDMSGNGSTMKGDLYNDTRYWGTWSKYFVRFFEEYGKQNVRFWGLTIQNEPLTKPLYTEMFMPANVERDFLKKFLGPAIRAHPATSHLKIMIYDQDRGSCGPYGVDGHQECGADKFIGVVLGDEAAASYVDGVSMHWYEDGFVNASMLDSIHNSYPEKWIMHTEV</sequence>
<comment type="similarity">
    <text evidence="2 6">Belongs to the glycosyl hydrolase 30 family.</text>
</comment>
<dbReference type="SUPFAM" id="SSF51445">
    <property type="entry name" value="(Trans)glycosidases"/>
    <property type="match status" value="1"/>
</dbReference>
<evidence type="ECO:0000256" key="1">
    <source>
        <dbReference type="ARBA" id="ARBA00001013"/>
    </source>
</evidence>
<evidence type="ECO:0000256" key="3">
    <source>
        <dbReference type="ARBA" id="ARBA00012658"/>
    </source>
</evidence>
<accession>A0A914EDN8</accession>
<evidence type="ECO:0000259" key="7">
    <source>
        <dbReference type="Pfam" id="PF02055"/>
    </source>
</evidence>
<keyword evidence="8" id="KW-1185">Reference proteome</keyword>
<name>A0A914EDN8_9BILA</name>
<comment type="catalytic activity">
    <reaction evidence="1">
        <text>a beta-D-glucosyl-(1&lt;-&gt;1')-N-acylsphing-4-enine + H2O = an N-acylsphing-4-enine + D-glucose</text>
        <dbReference type="Rhea" id="RHEA:13269"/>
        <dbReference type="ChEBI" id="CHEBI:4167"/>
        <dbReference type="ChEBI" id="CHEBI:15377"/>
        <dbReference type="ChEBI" id="CHEBI:22801"/>
        <dbReference type="ChEBI" id="CHEBI:52639"/>
        <dbReference type="EC" id="3.2.1.45"/>
    </reaction>
    <physiologicalReaction direction="left-to-right" evidence="1">
        <dbReference type="Rhea" id="RHEA:13270"/>
    </physiologicalReaction>
</comment>
<keyword evidence="5 6" id="KW-0378">Hydrolase</keyword>
<evidence type="ECO:0000256" key="5">
    <source>
        <dbReference type="ARBA" id="ARBA00022801"/>
    </source>
</evidence>
<evidence type="ECO:0000256" key="6">
    <source>
        <dbReference type="RuleBase" id="RU361188"/>
    </source>
</evidence>
<evidence type="ECO:0000313" key="9">
    <source>
        <dbReference type="WBParaSite" id="ACRNAN_scaffold7085.g31185.t1"/>
    </source>
</evidence>
<keyword evidence="6" id="KW-0443">Lipid metabolism</keyword>
<proteinExistence type="inferred from homology"/>
<dbReference type="InterPro" id="IPR033453">
    <property type="entry name" value="Glyco_hydro_30_TIM-barrel"/>
</dbReference>
<organism evidence="8 9">
    <name type="scientific">Acrobeloides nanus</name>
    <dbReference type="NCBI Taxonomy" id="290746"/>
    <lineage>
        <taxon>Eukaryota</taxon>
        <taxon>Metazoa</taxon>
        <taxon>Ecdysozoa</taxon>
        <taxon>Nematoda</taxon>
        <taxon>Chromadorea</taxon>
        <taxon>Rhabditida</taxon>
        <taxon>Tylenchina</taxon>
        <taxon>Cephalobomorpha</taxon>
        <taxon>Cephaloboidea</taxon>
        <taxon>Cephalobidae</taxon>
        <taxon>Acrobeloides</taxon>
    </lineage>
</organism>
<dbReference type="InterPro" id="IPR001139">
    <property type="entry name" value="Glyco_hydro_30"/>
</dbReference>
<keyword evidence="6" id="KW-0746">Sphingolipid metabolism</keyword>